<protein>
    <submittedName>
        <fullName evidence="2">15707_t:CDS:1</fullName>
    </submittedName>
</protein>
<proteinExistence type="predicted"/>
<dbReference type="EMBL" id="CAJVPZ010011958">
    <property type="protein sequence ID" value="CAG8635143.1"/>
    <property type="molecule type" value="Genomic_DNA"/>
</dbReference>
<reference evidence="2" key="1">
    <citation type="submission" date="2021-06" db="EMBL/GenBank/DDBJ databases">
        <authorList>
            <person name="Kallberg Y."/>
            <person name="Tangrot J."/>
            <person name="Rosling A."/>
        </authorList>
    </citation>
    <scope>NUCLEOTIDE SEQUENCE</scope>
    <source>
        <strain evidence="2">IN212</strain>
    </source>
</reference>
<evidence type="ECO:0000313" key="2">
    <source>
        <dbReference type="EMBL" id="CAG8635143.1"/>
    </source>
</evidence>
<organism evidence="2 3">
    <name type="scientific">Racocetra fulgida</name>
    <dbReference type="NCBI Taxonomy" id="60492"/>
    <lineage>
        <taxon>Eukaryota</taxon>
        <taxon>Fungi</taxon>
        <taxon>Fungi incertae sedis</taxon>
        <taxon>Mucoromycota</taxon>
        <taxon>Glomeromycotina</taxon>
        <taxon>Glomeromycetes</taxon>
        <taxon>Diversisporales</taxon>
        <taxon>Gigasporaceae</taxon>
        <taxon>Racocetra</taxon>
    </lineage>
</organism>
<evidence type="ECO:0000313" key="3">
    <source>
        <dbReference type="Proteomes" id="UP000789396"/>
    </source>
</evidence>
<sequence>RKEERSLVINPSAIPGQPTGPTSSIMSFNPPISIRTLVGHCTSPAHQLRDHAGQPFATQGIKITIRKDFRYQKTSNDELQDDESSLNQTNVTPDNHKDESSDTDSIQEIIKQIV</sequence>
<comment type="caution">
    <text evidence="2">The sequence shown here is derived from an EMBL/GenBank/DDBJ whole genome shotgun (WGS) entry which is preliminary data.</text>
</comment>
<feature type="non-terminal residue" evidence="2">
    <location>
        <position position="1"/>
    </location>
</feature>
<dbReference type="OrthoDB" id="3056235at2759"/>
<feature type="region of interest" description="Disordered" evidence="1">
    <location>
        <begin position="72"/>
        <end position="114"/>
    </location>
</feature>
<accession>A0A9N9GUJ9</accession>
<evidence type="ECO:0000256" key="1">
    <source>
        <dbReference type="SAM" id="MobiDB-lite"/>
    </source>
</evidence>
<name>A0A9N9GUJ9_9GLOM</name>
<gene>
    <name evidence="2" type="ORF">RFULGI_LOCUS7868</name>
</gene>
<keyword evidence="3" id="KW-1185">Reference proteome</keyword>
<feature type="region of interest" description="Disordered" evidence="1">
    <location>
        <begin position="1"/>
        <end position="27"/>
    </location>
</feature>
<dbReference type="AlphaFoldDB" id="A0A9N9GUJ9"/>
<dbReference type="Proteomes" id="UP000789396">
    <property type="component" value="Unassembled WGS sequence"/>
</dbReference>